<organism evidence="14 15">
    <name type="scientific">Acipenser oxyrinchus oxyrinchus</name>
    <dbReference type="NCBI Taxonomy" id="40147"/>
    <lineage>
        <taxon>Eukaryota</taxon>
        <taxon>Metazoa</taxon>
        <taxon>Chordata</taxon>
        <taxon>Craniata</taxon>
        <taxon>Vertebrata</taxon>
        <taxon>Euteleostomi</taxon>
        <taxon>Actinopterygii</taxon>
        <taxon>Chondrostei</taxon>
        <taxon>Acipenseriformes</taxon>
        <taxon>Acipenseridae</taxon>
        <taxon>Acipenser</taxon>
    </lineage>
</organism>
<reference evidence="14" key="1">
    <citation type="submission" date="2022-02" db="EMBL/GenBank/DDBJ databases">
        <title>Atlantic sturgeon de novo genome assembly.</title>
        <authorList>
            <person name="Stock M."/>
            <person name="Klopp C."/>
            <person name="Guiguen Y."/>
            <person name="Cabau C."/>
            <person name="Parinello H."/>
            <person name="Santidrian Yebra-Pimentel E."/>
            <person name="Kuhl H."/>
            <person name="Dirks R.P."/>
            <person name="Guessner J."/>
            <person name="Wuertz S."/>
            <person name="Du K."/>
            <person name="Schartl M."/>
        </authorList>
    </citation>
    <scope>NUCLEOTIDE SEQUENCE</scope>
    <source>
        <strain evidence="14">STURGEONOMICS-FGT-2020</strain>
        <tissue evidence="14">Whole blood</tissue>
    </source>
</reference>
<evidence type="ECO:0000256" key="5">
    <source>
        <dbReference type="ARBA" id="ARBA00022692"/>
    </source>
</evidence>
<evidence type="ECO:0000256" key="4">
    <source>
        <dbReference type="ARBA" id="ARBA00022679"/>
    </source>
</evidence>
<keyword evidence="8 13" id="KW-0472">Membrane</keyword>
<keyword evidence="15" id="KW-1185">Reference proteome</keyword>
<dbReference type="EMBL" id="JAGXEW010000002">
    <property type="protein sequence ID" value="KAK1174648.1"/>
    <property type="molecule type" value="Genomic_DNA"/>
</dbReference>
<evidence type="ECO:0000256" key="10">
    <source>
        <dbReference type="ARBA" id="ARBA00037451"/>
    </source>
</evidence>
<keyword evidence="4 12" id="KW-0808">Transferase</keyword>
<dbReference type="EC" id="2.4.1.17" evidence="13"/>
<dbReference type="Gene3D" id="3.40.50.2000">
    <property type="entry name" value="Glycogen Phosphorylase B"/>
    <property type="match status" value="2"/>
</dbReference>
<dbReference type="Pfam" id="PF00201">
    <property type="entry name" value="UDPGT"/>
    <property type="match status" value="1"/>
</dbReference>
<dbReference type="PANTHER" id="PTHR48043:SF24">
    <property type="entry name" value="UDP-GLUCURONOSYLTRANSFERASE 3A2"/>
    <property type="match status" value="1"/>
</dbReference>
<dbReference type="FunFam" id="3.40.50.2000:FF:000021">
    <property type="entry name" value="UDP-glucuronosyltransferase"/>
    <property type="match status" value="1"/>
</dbReference>
<evidence type="ECO:0000256" key="6">
    <source>
        <dbReference type="ARBA" id="ARBA00022729"/>
    </source>
</evidence>
<gene>
    <name evidence="14" type="primary">UGT3A1</name>
    <name evidence="14" type="ORF">AOXY_G2186</name>
</gene>
<evidence type="ECO:0000256" key="11">
    <source>
        <dbReference type="ARBA" id="ARBA00047475"/>
    </source>
</evidence>
<protein>
    <recommendedName>
        <fullName evidence="13">UDP-glucuronosyltransferase</fullName>
        <ecNumber evidence="13">2.4.1.17</ecNumber>
    </recommendedName>
</protein>
<dbReference type="AlphaFoldDB" id="A0AAD8GHN5"/>
<keyword evidence="9" id="KW-0325">Glycoprotein</keyword>
<comment type="function">
    <text evidence="10">UDP-glucuronosyltransferases catalyze phase II biotransformation reactions in which lipophilic substrates are conjugated with glucuronic acid to increase water solubility and enhance excretion. They are of major importance in the conjugation and subsequent elimination of potentially toxic xenobiotics and endogenous compounds.</text>
</comment>
<accession>A0AAD8GHN5</accession>
<keyword evidence="7 13" id="KW-1133">Transmembrane helix</keyword>
<evidence type="ECO:0000256" key="12">
    <source>
        <dbReference type="RuleBase" id="RU003718"/>
    </source>
</evidence>
<evidence type="ECO:0000256" key="3">
    <source>
        <dbReference type="ARBA" id="ARBA00022676"/>
    </source>
</evidence>
<keyword evidence="3 12" id="KW-0328">Glycosyltransferase</keyword>
<dbReference type="FunFam" id="3.40.50.2000:FF:000205">
    <property type="entry name" value="UDP-glucuronosyltransferase"/>
    <property type="match status" value="1"/>
</dbReference>
<evidence type="ECO:0000256" key="9">
    <source>
        <dbReference type="ARBA" id="ARBA00023180"/>
    </source>
</evidence>
<comment type="caution">
    <text evidence="14">The sequence shown here is derived from an EMBL/GenBank/DDBJ whole genome shotgun (WGS) entry which is preliminary data.</text>
</comment>
<evidence type="ECO:0000256" key="13">
    <source>
        <dbReference type="RuleBase" id="RU362059"/>
    </source>
</evidence>
<evidence type="ECO:0000256" key="8">
    <source>
        <dbReference type="ARBA" id="ARBA00023136"/>
    </source>
</evidence>
<comment type="catalytic activity">
    <reaction evidence="11 13">
        <text>glucuronate acceptor + UDP-alpha-D-glucuronate = acceptor beta-D-glucuronoside + UDP + H(+)</text>
        <dbReference type="Rhea" id="RHEA:21032"/>
        <dbReference type="ChEBI" id="CHEBI:15378"/>
        <dbReference type="ChEBI" id="CHEBI:58052"/>
        <dbReference type="ChEBI" id="CHEBI:58223"/>
        <dbReference type="ChEBI" id="CHEBI:132367"/>
        <dbReference type="ChEBI" id="CHEBI:132368"/>
        <dbReference type="EC" id="2.4.1.17"/>
    </reaction>
</comment>
<evidence type="ECO:0000313" key="15">
    <source>
        <dbReference type="Proteomes" id="UP001230051"/>
    </source>
</evidence>
<keyword evidence="6 13" id="KW-0732">Signal</keyword>
<comment type="subcellular location">
    <subcellularLocation>
        <location evidence="13">Membrane</location>
        <topology evidence="13">Single-pass membrane protein</topology>
    </subcellularLocation>
    <subcellularLocation>
        <location evidence="1">Membrane</location>
        <topology evidence="1">Single-pass type I membrane protein</topology>
    </subcellularLocation>
</comment>
<proteinExistence type="inferred from homology"/>
<dbReference type="CDD" id="cd03784">
    <property type="entry name" value="GT1_Gtf-like"/>
    <property type="match status" value="1"/>
</dbReference>
<dbReference type="InterPro" id="IPR002213">
    <property type="entry name" value="UDP_glucos_trans"/>
</dbReference>
<dbReference type="GO" id="GO:0015020">
    <property type="term" value="F:glucuronosyltransferase activity"/>
    <property type="evidence" value="ECO:0007669"/>
    <property type="project" value="UniProtKB-EC"/>
</dbReference>
<feature type="chain" id="PRO_5041769402" description="UDP-glucuronosyltransferase" evidence="13">
    <location>
        <begin position="22"/>
        <end position="525"/>
    </location>
</feature>
<evidence type="ECO:0000256" key="1">
    <source>
        <dbReference type="ARBA" id="ARBA00004479"/>
    </source>
</evidence>
<dbReference type="InterPro" id="IPR035595">
    <property type="entry name" value="UDP_glycos_trans_CS"/>
</dbReference>
<evidence type="ECO:0000256" key="2">
    <source>
        <dbReference type="ARBA" id="ARBA00009995"/>
    </source>
</evidence>
<comment type="similarity">
    <text evidence="2 12">Belongs to the UDP-glycosyltransferase family.</text>
</comment>
<dbReference type="Proteomes" id="UP001230051">
    <property type="component" value="Unassembled WGS sequence"/>
</dbReference>
<sequence length="525" mass="59379">MASKALVLVLLFLEQSIPSESAKILTVCLMGGSHYMLLDEISHTFHERGHTVRMLLQMGTPLIKGLNYVGRPNSYQITQWSVSEEYITEYNKWFFEKQKEFLQGRDSLSGYIHFMGQLAHQCDYLLGDSELKESLKQEKFDIALLDAFNPCSFLVAEWLGLPYVAFFPGNLLNVHQIALPSPLSYVPVYRSQLSDHMDFWGRTKNVLMFLCSSIAERHIQAPFHSVIQKHFRTGVQPSLSDLYRKAELWAFNTDFSLEFPQPLMPNTLLVGGLLSKPPEPVPQDFEEFISKFGEAGFVVVTLGSMVSSVPLSELLQEMNAGFALIPQAVIWRYHHSQWPEDLQPAANVKLVEWLPQNDLLGHPSARLLVTHGGQNSLMQAVYHAVPVLGIPLFGDQFDNMVRAEVKGLGLALEATELRREGFAHIMKRLITDKQYKTSALALSVIHRSHPLPPGQRLEMWVEHILQSGGGAHLRTYGLQQPLYQQYLIDVILVLVASLLLLLYTLIKMGRTVNRMIRNTGKLKSS</sequence>
<feature type="signal peptide" evidence="13">
    <location>
        <begin position="1"/>
        <end position="21"/>
    </location>
</feature>
<feature type="transmembrane region" description="Helical" evidence="13">
    <location>
        <begin position="486"/>
        <end position="506"/>
    </location>
</feature>
<keyword evidence="5 13" id="KW-0812">Transmembrane</keyword>
<dbReference type="PROSITE" id="PS00375">
    <property type="entry name" value="UDPGT"/>
    <property type="match status" value="1"/>
</dbReference>
<name>A0AAD8GHN5_ACIOX</name>
<evidence type="ECO:0000256" key="7">
    <source>
        <dbReference type="ARBA" id="ARBA00022989"/>
    </source>
</evidence>
<dbReference type="InterPro" id="IPR050271">
    <property type="entry name" value="UDP-glycosyltransferase"/>
</dbReference>
<dbReference type="GO" id="GO:0043541">
    <property type="term" value="C:UDP-N-acetylglucosamine transferase complex"/>
    <property type="evidence" value="ECO:0007669"/>
    <property type="project" value="TreeGrafter"/>
</dbReference>
<evidence type="ECO:0000313" key="14">
    <source>
        <dbReference type="EMBL" id="KAK1174648.1"/>
    </source>
</evidence>
<dbReference type="PANTHER" id="PTHR48043">
    <property type="entry name" value="EG:EG0003.4 PROTEIN-RELATED"/>
    <property type="match status" value="1"/>
</dbReference>
<dbReference type="SUPFAM" id="SSF53756">
    <property type="entry name" value="UDP-Glycosyltransferase/glycogen phosphorylase"/>
    <property type="match status" value="1"/>
</dbReference>